<evidence type="ECO:0000256" key="1">
    <source>
        <dbReference type="ARBA" id="ARBA00022614"/>
    </source>
</evidence>
<evidence type="ECO:0000256" key="3">
    <source>
        <dbReference type="SAM" id="SignalP"/>
    </source>
</evidence>
<reference evidence="4" key="1">
    <citation type="submission" date="2020-08" db="EMBL/GenBank/DDBJ databases">
        <title>Genomic Encyclopedia of Type Strains, Phase IV (KMG-IV): sequencing the most valuable type-strain genomes for metagenomic binning, comparative biology and taxonomic classification.</title>
        <authorList>
            <person name="Goeker M."/>
        </authorList>
    </citation>
    <scope>NUCLEOTIDE SEQUENCE [LARGE SCALE GENOMIC DNA]</scope>
    <source>
        <strain evidence="4">DSM 105720</strain>
    </source>
</reference>
<sequence>MKLDKLLSILLGFVLLAGFTSCSEDKSVFGDEFEIPELTDKNTIQFTVDLTSGTWKQLEIFASGGRVVVDWGDGRVQKVEDPGSLSGGIRYRYGNSKTYRVRIWAEELSFLNISGLLLTLRDLQMGYFPNMSDLSINSIVGTKALDLSSSCPNVKTINVGNNADLEQIDISRCSKLESIQLYTHPKLTSLKLGAHPKLIGLYCTGTSLRTLSFKGLPEMREIDCSNNPNLSTIEVDDGQQIGALLCYSCAFKNMDWLDHITGLSELACHGNQLTELDLSAHPYLAYLNCSNNQLTRLSIPTSKSTRQLACHSNRLDANSLNELFENLPDMSSFVTPTLQFRISYYDNPGEKDCDADIAVQRGWTITESKPAN</sequence>
<evidence type="ECO:0000313" key="5">
    <source>
        <dbReference type="Proteomes" id="UP000560658"/>
    </source>
</evidence>
<gene>
    <name evidence="4" type="ORF">GGR06_003746</name>
</gene>
<name>A0A840D4I7_9BACE</name>
<dbReference type="SUPFAM" id="SSF52058">
    <property type="entry name" value="L domain-like"/>
    <property type="match status" value="1"/>
</dbReference>
<evidence type="ECO:0000256" key="2">
    <source>
        <dbReference type="ARBA" id="ARBA00022737"/>
    </source>
</evidence>
<keyword evidence="1" id="KW-0433">Leucine-rich repeat</keyword>
<organism evidence="4 5">
    <name type="scientific">Bacteroides reticulotermitis</name>
    <dbReference type="NCBI Taxonomy" id="1133319"/>
    <lineage>
        <taxon>Bacteria</taxon>
        <taxon>Pseudomonadati</taxon>
        <taxon>Bacteroidota</taxon>
        <taxon>Bacteroidia</taxon>
        <taxon>Bacteroidales</taxon>
        <taxon>Bacteroidaceae</taxon>
        <taxon>Bacteroides</taxon>
    </lineage>
</organism>
<feature type="signal peptide" evidence="3">
    <location>
        <begin position="1"/>
        <end position="23"/>
    </location>
</feature>
<dbReference type="GO" id="GO:0035591">
    <property type="term" value="F:signaling adaptor activity"/>
    <property type="evidence" value="ECO:0007669"/>
    <property type="project" value="TreeGrafter"/>
</dbReference>
<keyword evidence="3" id="KW-0732">Signal</keyword>
<dbReference type="EMBL" id="JACIER010000020">
    <property type="protein sequence ID" value="MBB4045921.1"/>
    <property type="molecule type" value="Genomic_DNA"/>
</dbReference>
<evidence type="ECO:0008006" key="6">
    <source>
        <dbReference type="Google" id="ProtNLM"/>
    </source>
</evidence>
<dbReference type="Proteomes" id="UP000560658">
    <property type="component" value="Unassembled WGS sequence"/>
</dbReference>
<dbReference type="PANTHER" id="PTHR47566:SF1">
    <property type="entry name" value="PROTEIN NUD1"/>
    <property type="match status" value="1"/>
</dbReference>
<dbReference type="InterPro" id="IPR052574">
    <property type="entry name" value="CDIRP"/>
</dbReference>
<dbReference type="PANTHER" id="PTHR47566">
    <property type="match status" value="1"/>
</dbReference>
<dbReference type="RefSeq" id="WP_044164881.1">
    <property type="nucleotide sequence ID" value="NZ_JACIER010000020.1"/>
</dbReference>
<proteinExistence type="predicted"/>
<feature type="chain" id="PRO_5032640840" description="Leucine-rich repeat domain-containing protein" evidence="3">
    <location>
        <begin position="24"/>
        <end position="372"/>
    </location>
</feature>
<keyword evidence="2" id="KW-0677">Repeat</keyword>
<protein>
    <recommendedName>
        <fullName evidence="6">Leucine-rich repeat domain-containing protein</fullName>
    </recommendedName>
</protein>
<dbReference type="AlphaFoldDB" id="A0A840D4I7"/>
<dbReference type="PROSITE" id="PS51257">
    <property type="entry name" value="PROKAR_LIPOPROTEIN"/>
    <property type="match status" value="1"/>
</dbReference>
<evidence type="ECO:0000313" key="4">
    <source>
        <dbReference type="EMBL" id="MBB4045921.1"/>
    </source>
</evidence>
<dbReference type="InterPro" id="IPR032675">
    <property type="entry name" value="LRR_dom_sf"/>
</dbReference>
<dbReference type="Gene3D" id="3.80.10.10">
    <property type="entry name" value="Ribonuclease Inhibitor"/>
    <property type="match status" value="1"/>
</dbReference>
<comment type="caution">
    <text evidence="4">The sequence shown here is derived from an EMBL/GenBank/DDBJ whole genome shotgun (WGS) entry which is preliminary data.</text>
</comment>
<accession>A0A840D4I7</accession>
<keyword evidence="5" id="KW-1185">Reference proteome</keyword>